<comment type="caution">
    <text evidence="1">The sequence shown here is derived from an EMBL/GenBank/DDBJ whole genome shotgun (WGS) entry which is preliminary data.</text>
</comment>
<accession>M5CHH6</accession>
<dbReference type="AlphaFoldDB" id="M5CHH6"/>
<organism evidence="1 2">
    <name type="scientific">Thanatephorus cucumeris (strain AG1-IB / isolate 7/3/14)</name>
    <name type="common">Lettuce bottom rot fungus</name>
    <name type="synonym">Rhizoctonia solani</name>
    <dbReference type="NCBI Taxonomy" id="1108050"/>
    <lineage>
        <taxon>Eukaryota</taxon>
        <taxon>Fungi</taxon>
        <taxon>Dikarya</taxon>
        <taxon>Basidiomycota</taxon>
        <taxon>Agaricomycotina</taxon>
        <taxon>Agaricomycetes</taxon>
        <taxon>Cantharellales</taxon>
        <taxon>Ceratobasidiaceae</taxon>
        <taxon>Rhizoctonia</taxon>
        <taxon>Rhizoctonia solani AG-1</taxon>
    </lineage>
</organism>
<dbReference type="EMBL" id="CAOJ01017783">
    <property type="protein sequence ID" value="CCO37882.1"/>
    <property type="molecule type" value="Genomic_DNA"/>
</dbReference>
<sequence length="78" mass="8729">MALARRAPVNSDFTYFSTNTHPSYATLAYSGGEELKGERYRSALAARGSYRCFPKPHEVKPELLASKLLVHSAYYTVN</sequence>
<protein>
    <submittedName>
        <fullName evidence="1">Uncharacterized protein</fullName>
    </submittedName>
</protein>
<dbReference type="Proteomes" id="UP000012065">
    <property type="component" value="Unassembled WGS sequence"/>
</dbReference>
<proteinExistence type="predicted"/>
<reference evidence="1 2" key="1">
    <citation type="journal article" date="2013" name="J. Biotechnol.">
        <title>Establishment and interpretation of the genome sequence of the phytopathogenic fungus Rhizoctonia solani AG1-IB isolate 7/3/14.</title>
        <authorList>
            <person name="Wibberg D.W."/>
            <person name="Jelonek L.J."/>
            <person name="Rupp O.R."/>
            <person name="Hennig M.H."/>
            <person name="Eikmeyer F.E."/>
            <person name="Goesmann A.G."/>
            <person name="Hartmann A.H."/>
            <person name="Borriss R.B."/>
            <person name="Grosch R.G."/>
            <person name="Puehler A.P."/>
            <person name="Schlueter A.S."/>
        </authorList>
    </citation>
    <scope>NUCLEOTIDE SEQUENCE [LARGE SCALE GENOMIC DNA]</scope>
    <source>
        <strain evidence="2">AG1-IB / isolate 7/3/14</strain>
    </source>
</reference>
<gene>
    <name evidence="1" type="ORF">BN14_12042</name>
</gene>
<dbReference type="HOGENOM" id="CLU_2623724_0_0_1"/>
<evidence type="ECO:0000313" key="1">
    <source>
        <dbReference type="EMBL" id="CCO37882.1"/>
    </source>
</evidence>
<evidence type="ECO:0000313" key="2">
    <source>
        <dbReference type="Proteomes" id="UP000012065"/>
    </source>
</evidence>
<name>M5CHH6_THACB</name>